<evidence type="ECO:0000313" key="1">
    <source>
        <dbReference type="EMBL" id="KAK5043539.1"/>
    </source>
</evidence>
<dbReference type="PANTHER" id="PTHR47256:SF1">
    <property type="entry name" value="ZN(II)2CYS6 TRANSCRIPTION FACTOR (EUROFUNG)"/>
    <property type="match status" value="1"/>
</dbReference>
<dbReference type="InterPro" id="IPR053187">
    <property type="entry name" value="Notoamide_regulator"/>
</dbReference>
<organism evidence="1 2">
    <name type="scientific">Exophiala bonariae</name>
    <dbReference type="NCBI Taxonomy" id="1690606"/>
    <lineage>
        <taxon>Eukaryota</taxon>
        <taxon>Fungi</taxon>
        <taxon>Dikarya</taxon>
        <taxon>Ascomycota</taxon>
        <taxon>Pezizomycotina</taxon>
        <taxon>Eurotiomycetes</taxon>
        <taxon>Chaetothyriomycetidae</taxon>
        <taxon>Chaetothyriales</taxon>
        <taxon>Herpotrichiellaceae</taxon>
        <taxon>Exophiala</taxon>
    </lineage>
</organism>
<dbReference type="EMBL" id="JAVRRD010000058">
    <property type="protein sequence ID" value="KAK5043539.1"/>
    <property type="molecule type" value="Genomic_DNA"/>
</dbReference>
<dbReference type="AlphaFoldDB" id="A0AAV9MRM8"/>
<dbReference type="RefSeq" id="XP_064699925.1">
    <property type="nucleotide sequence ID" value="XM_064854972.1"/>
</dbReference>
<gene>
    <name evidence="1" type="ORF">LTR84_011441</name>
</gene>
<protein>
    <recommendedName>
        <fullName evidence="3">Transcription factor domain-containing protein</fullName>
    </recommendedName>
</protein>
<proteinExistence type="predicted"/>
<evidence type="ECO:0008006" key="3">
    <source>
        <dbReference type="Google" id="ProtNLM"/>
    </source>
</evidence>
<dbReference type="CDD" id="cd12148">
    <property type="entry name" value="fungal_TF_MHR"/>
    <property type="match status" value="1"/>
</dbReference>
<evidence type="ECO:0000313" key="2">
    <source>
        <dbReference type="Proteomes" id="UP001358417"/>
    </source>
</evidence>
<accession>A0AAV9MRM8</accession>
<name>A0AAV9MRM8_9EURO</name>
<dbReference type="GeneID" id="89979593"/>
<reference evidence="1 2" key="1">
    <citation type="submission" date="2023-08" db="EMBL/GenBank/DDBJ databases">
        <title>Black Yeasts Isolated from many extreme environments.</title>
        <authorList>
            <person name="Coleine C."/>
            <person name="Stajich J.E."/>
            <person name="Selbmann L."/>
        </authorList>
    </citation>
    <scope>NUCLEOTIDE SEQUENCE [LARGE SCALE GENOMIC DNA]</scope>
    <source>
        <strain evidence="1 2">CCFEE 5792</strain>
    </source>
</reference>
<dbReference type="Proteomes" id="UP001358417">
    <property type="component" value="Unassembled WGS sequence"/>
</dbReference>
<comment type="caution">
    <text evidence="1">The sequence shown here is derived from an EMBL/GenBank/DDBJ whole genome shotgun (WGS) entry which is preliminary data.</text>
</comment>
<sequence length="579" mass="66327">MLRVQKAKESKCIKDDKDDKRRKFAVNRKIELLEAEQQLLDDLLAAIRAANPQQLNGLINLIQSHVTKNDLRTHIAEVIADPSESPTSPEDSSSVITHRRRRMLGRIQDLVNPIITVPAYPWTTVTDDDDLVSHLISLWFTWSHQWWQWVERKSFLEAMQTGNTESLICTPYLVNMILADACLLETMTENDNGPNVWLGEQFYHEARRGLEEEQGRVSFPFLATLGVQWTYLNANGQDKLGNPILYQQMYLAKDLEKWQTRVEQGLNLTEQELKVIDTNVTYLSWTLFALSSLTLINLEGAQPLTPPKRSKPPMGHEAFGESQTWQPYPQPSHPYAFHAGCHFHAFLSLSEKVMQDEVLFKSNDQSDKVMDRFGEVYHQLENWPQDLPDCMKLHPRSTPHVLALHGLHKWIMLILSKQMSAFDAGEPDKPIVTKTPRSTEQAHWQEVCIGTSIDISKILERHRIDWGNDRFPVIVMRPVSLAPFALLEGLSKRPQSQEAIIELCICITAASRRFRVGKDILKAIGTVARRDNIQLPSPCYRMIDAMTRSWEDSRSTTTGQLPSTGVDYLLEKWDDLDLD</sequence>
<keyword evidence="2" id="KW-1185">Reference proteome</keyword>
<dbReference type="PANTHER" id="PTHR47256">
    <property type="entry name" value="ZN(II)2CYS6 TRANSCRIPTION FACTOR (EUROFUNG)-RELATED"/>
    <property type="match status" value="1"/>
</dbReference>